<organism evidence="1">
    <name type="scientific">hydrothermal vent metagenome</name>
    <dbReference type="NCBI Taxonomy" id="652676"/>
    <lineage>
        <taxon>unclassified sequences</taxon>
        <taxon>metagenomes</taxon>
        <taxon>ecological metagenomes</taxon>
    </lineage>
</organism>
<accession>A0A3B0X8Z2</accession>
<dbReference type="EMBL" id="UOFG01000133">
    <property type="protein sequence ID" value="VAW60873.1"/>
    <property type="molecule type" value="Genomic_DNA"/>
</dbReference>
<sequence length="153" mass="16696">MKTAFNVEMLCKARSFGLLSVILMGLFWQSNVMADVSVIVHSSVAIGSIDAGTLKSIYLGKLRSWPDGAALTVIDQKAGSKIRKKFINEIIGKKEKKFDAYWSRKAFSGKGTPPKNLGNDADVKAWVSRHKGSIGYIDSSMADSSVKVLLIIK</sequence>
<dbReference type="AlphaFoldDB" id="A0A3B0X8Z2"/>
<name>A0A3B0X8Z2_9ZZZZ</name>
<evidence type="ECO:0008006" key="2">
    <source>
        <dbReference type="Google" id="ProtNLM"/>
    </source>
</evidence>
<reference evidence="1" key="1">
    <citation type="submission" date="2018-06" db="EMBL/GenBank/DDBJ databases">
        <authorList>
            <person name="Zhirakovskaya E."/>
        </authorList>
    </citation>
    <scope>NUCLEOTIDE SEQUENCE</scope>
</reference>
<evidence type="ECO:0000313" key="1">
    <source>
        <dbReference type="EMBL" id="VAW60873.1"/>
    </source>
</evidence>
<gene>
    <name evidence="1" type="ORF">MNBD_GAMMA11-2791</name>
</gene>
<dbReference type="SUPFAM" id="SSF53850">
    <property type="entry name" value="Periplasmic binding protein-like II"/>
    <property type="match status" value="1"/>
</dbReference>
<proteinExistence type="predicted"/>
<dbReference type="Gene3D" id="3.40.190.10">
    <property type="entry name" value="Periplasmic binding protein-like II"/>
    <property type="match status" value="1"/>
</dbReference>
<protein>
    <recommendedName>
        <fullName evidence="2">PBP domain-containing protein</fullName>
    </recommendedName>
</protein>